<feature type="compositionally biased region" description="Pro residues" evidence="1">
    <location>
        <begin position="256"/>
        <end position="266"/>
    </location>
</feature>
<feature type="transmembrane region" description="Helical" evidence="2">
    <location>
        <begin position="50"/>
        <end position="75"/>
    </location>
</feature>
<dbReference type="InterPro" id="IPR008480">
    <property type="entry name" value="DUF761_pln"/>
</dbReference>
<dbReference type="EMBL" id="JACMSC010000010">
    <property type="protein sequence ID" value="KAG6505510.1"/>
    <property type="molecule type" value="Genomic_DNA"/>
</dbReference>
<proteinExistence type="predicted"/>
<keyword evidence="2" id="KW-0812">Transmembrane</keyword>
<feature type="compositionally biased region" description="Pro residues" evidence="1">
    <location>
        <begin position="113"/>
        <end position="123"/>
    </location>
</feature>
<gene>
    <name evidence="4" type="ORF">ZIOFF_037866</name>
</gene>
<keyword evidence="2" id="KW-0472">Membrane</keyword>
<organism evidence="4 5">
    <name type="scientific">Zingiber officinale</name>
    <name type="common">Ginger</name>
    <name type="synonym">Amomum zingiber</name>
    <dbReference type="NCBI Taxonomy" id="94328"/>
    <lineage>
        <taxon>Eukaryota</taxon>
        <taxon>Viridiplantae</taxon>
        <taxon>Streptophyta</taxon>
        <taxon>Embryophyta</taxon>
        <taxon>Tracheophyta</taxon>
        <taxon>Spermatophyta</taxon>
        <taxon>Magnoliopsida</taxon>
        <taxon>Liliopsida</taxon>
        <taxon>Zingiberales</taxon>
        <taxon>Zingiberaceae</taxon>
        <taxon>Zingiber</taxon>
    </lineage>
</organism>
<comment type="caution">
    <text evidence="4">The sequence shown here is derived from an EMBL/GenBank/DDBJ whole genome shotgun (WGS) entry which is preliminary data.</text>
</comment>
<feature type="region of interest" description="Disordered" evidence="1">
    <location>
        <begin position="101"/>
        <end position="281"/>
    </location>
</feature>
<sequence>MADRRRSPSNGVQKAVWASKIVFSLLGILSVVRLAVPPAAGVLAPALPRLWASLCSCLSPPYLFVVIHLIVLVIWKLSDQKHHHGPPEATEAVKIKAFESAPPPPAAQAVPLSPRPTPATPKPLDPDSDGDPLDKEAESSEENDSMEATWKAITEKTPRVGENPGPRRPPPPPSPPPEATEAVKIKSFESAPPPPAAQAVPLSPRPTPATPKPLDPDSDGDPLDKEAESSAENDSMEATWKAIMEKTPRGGENPGPRRPPPPPSPPTAAIRARLPSVTGRDELNRRFDDFIKKRHDQIRLQRHESNQRRLQMMDSGFH</sequence>
<evidence type="ECO:0000256" key="1">
    <source>
        <dbReference type="SAM" id="MobiDB-lite"/>
    </source>
</evidence>
<evidence type="ECO:0000313" key="5">
    <source>
        <dbReference type="Proteomes" id="UP000734854"/>
    </source>
</evidence>
<dbReference type="Proteomes" id="UP000734854">
    <property type="component" value="Unassembled WGS sequence"/>
</dbReference>
<reference evidence="4 5" key="1">
    <citation type="submission" date="2020-08" db="EMBL/GenBank/DDBJ databases">
        <title>Plant Genome Project.</title>
        <authorList>
            <person name="Zhang R.-G."/>
        </authorList>
    </citation>
    <scope>NUCLEOTIDE SEQUENCE [LARGE SCALE GENOMIC DNA]</scope>
    <source>
        <tissue evidence="4">Rhizome</tissue>
    </source>
</reference>
<dbReference type="AlphaFoldDB" id="A0A8J5LA96"/>
<feature type="transmembrane region" description="Helical" evidence="2">
    <location>
        <begin position="21"/>
        <end position="44"/>
    </location>
</feature>
<feature type="compositionally biased region" description="Pro residues" evidence="1">
    <location>
        <begin position="166"/>
        <end position="178"/>
    </location>
</feature>
<dbReference type="PANTHER" id="PTHR33098:SF109">
    <property type="entry name" value="OS07G0563400 PROTEIN"/>
    <property type="match status" value="1"/>
</dbReference>
<dbReference type="OrthoDB" id="778300at2759"/>
<dbReference type="InterPro" id="IPR025520">
    <property type="entry name" value="DUF4408"/>
</dbReference>
<name>A0A8J5LA96_ZINOF</name>
<keyword evidence="2" id="KW-1133">Transmembrane helix</keyword>
<keyword evidence="5" id="KW-1185">Reference proteome</keyword>
<evidence type="ECO:0000259" key="3">
    <source>
        <dbReference type="Pfam" id="PF14364"/>
    </source>
</evidence>
<feature type="compositionally biased region" description="Pro residues" evidence="1">
    <location>
        <begin position="203"/>
        <end position="213"/>
    </location>
</feature>
<dbReference type="Pfam" id="PF14364">
    <property type="entry name" value="DUF4408"/>
    <property type="match status" value="1"/>
</dbReference>
<feature type="domain" description="DUF4408" evidence="3">
    <location>
        <begin position="48"/>
        <end position="78"/>
    </location>
</feature>
<evidence type="ECO:0000256" key="2">
    <source>
        <dbReference type="SAM" id="Phobius"/>
    </source>
</evidence>
<protein>
    <recommendedName>
        <fullName evidence="3">DUF4408 domain-containing protein</fullName>
    </recommendedName>
</protein>
<evidence type="ECO:0000313" key="4">
    <source>
        <dbReference type="EMBL" id="KAG6505510.1"/>
    </source>
</evidence>
<dbReference type="Pfam" id="PF05553">
    <property type="entry name" value="DUF761"/>
    <property type="match status" value="1"/>
</dbReference>
<dbReference type="PANTHER" id="PTHR33098">
    <property type="entry name" value="COTTON FIBER (DUF761)"/>
    <property type="match status" value="1"/>
</dbReference>
<accession>A0A8J5LA96</accession>